<feature type="non-terminal residue" evidence="1">
    <location>
        <position position="202"/>
    </location>
</feature>
<sequence>MSQKITLWNSVTGAFATTDRQNWYNAGPVTILQATSSYTGPYSLASADHFGRIVAVAADNIINLYNVENGKLVLESTSQGTYQTDLVQNNTHNGGFYGEDESWSHPDVISLQIFNQVRRQNEYNNEFTIIATPRPGVFPANTTAGKSSTYRIYALGNNVASLKPVLPNHNNASVSSKDLERYGDATGKGFAGFSFEGSFAVG</sequence>
<organism evidence="1 2">
    <name type="scientific">Herbiconiux daphne</name>
    <dbReference type="NCBI Taxonomy" id="2970914"/>
    <lineage>
        <taxon>Bacteria</taxon>
        <taxon>Bacillati</taxon>
        <taxon>Actinomycetota</taxon>
        <taxon>Actinomycetes</taxon>
        <taxon>Micrococcales</taxon>
        <taxon>Microbacteriaceae</taxon>
        <taxon>Herbiconiux</taxon>
    </lineage>
</organism>
<protein>
    <submittedName>
        <fullName evidence="1">Uncharacterized protein</fullName>
    </submittedName>
</protein>
<evidence type="ECO:0000313" key="2">
    <source>
        <dbReference type="Proteomes" id="UP001165586"/>
    </source>
</evidence>
<dbReference type="RefSeq" id="WP_259543555.1">
    <property type="nucleotide sequence ID" value="NZ_JANLCJ010000510.1"/>
</dbReference>
<keyword evidence="2" id="KW-1185">Reference proteome</keyword>
<proteinExistence type="predicted"/>
<evidence type="ECO:0000313" key="1">
    <source>
        <dbReference type="EMBL" id="MCS5737215.1"/>
    </source>
</evidence>
<reference evidence="1" key="1">
    <citation type="submission" date="2022-08" db="EMBL/GenBank/DDBJ databases">
        <authorList>
            <person name="Deng Y."/>
            <person name="Han X.-F."/>
            <person name="Zhang Y.-Q."/>
        </authorList>
    </citation>
    <scope>NUCLEOTIDE SEQUENCE</scope>
    <source>
        <strain evidence="1">CPCC 203386</strain>
    </source>
</reference>
<gene>
    <name evidence="1" type="ORF">N1032_26150</name>
</gene>
<name>A0ABT2HB77_9MICO</name>
<comment type="caution">
    <text evidence="1">The sequence shown here is derived from an EMBL/GenBank/DDBJ whole genome shotgun (WGS) entry which is preliminary data.</text>
</comment>
<dbReference type="Proteomes" id="UP001165586">
    <property type="component" value="Unassembled WGS sequence"/>
</dbReference>
<accession>A0ABT2HB77</accession>
<dbReference type="EMBL" id="JANLCJ010000510">
    <property type="protein sequence ID" value="MCS5737215.1"/>
    <property type="molecule type" value="Genomic_DNA"/>
</dbReference>